<dbReference type="Ensembl" id="ENSVURT00010018930.1">
    <property type="protein sequence ID" value="ENSVURP00010016652.1"/>
    <property type="gene ID" value="ENSVURG00010012757.1"/>
</dbReference>
<protein>
    <recommendedName>
        <fullName evidence="1">HAT C-terminal dimerisation domain-containing protein</fullName>
    </recommendedName>
</protein>
<evidence type="ECO:0000313" key="3">
    <source>
        <dbReference type="Proteomes" id="UP000314987"/>
    </source>
</evidence>
<reference evidence="2" key="3">
    <citation type="submission" date="2025-09" db="UniProtKB">
        <authorList>
            <consortium name="Ensembl"/>
        </authorList>
    </citation>
    <scope>IDENTIFICATION</scope>
</reference>
<dbReference type="STRING" id="29139.ENSVURP00010016652"/>
<dbReference type="GeneTree" id="ENSGT00530000063516"/>
<evidence type="ECO:0000313" key="2">
    <source>
        <dbReference type="Ensembl" id="ENSVURP00010016652.1"/>
    </source>
</evidence>
<proteinExistence type="predicted"/>
<dbReference type="Pfam" id="PF05699">
    <property type="entry name" value="Dimer_Tnp_hAT"/>
    <property type="match status" value="1"/>
</dbReference>
<sequence>MENIEIYHEFGFEKATNLVTNLDIEIKLPGKFHRSQQANLEPEVTSESYYKEVLSVPTVEHIIQGLKDIFSEQHLKALKCLSLVPSVIGQLKFNTSEENHADMYKSDLPNPDTLSAELYCWRIKWKHRRKDIELPATIYEALHLPDIKFFPNVCALLKVLCILSVMKVENERYENGRKHLKAYLRDTLTAHWSSNLALLNINFDIKHDLDLMVDTYIKLHMSKLDPQEVLPTSNSEITENT</sequence>
<dbReference type="InterPro" id="IPR052958">
    <property type="entry name" value="IFN-induced_PKR_regulator"/>
</dbReference>
<dbReference type="InterPro" id="IPR008906">
    <property type="entry name" value="HATC_C_dom"/>
</dbReference>
<keyword evidence="3" id="KW-1185">Reference proteome</keyword>
<organism evidence="2 3">
    <name type="scientific">Vombatus ursinus</name>
    <name type="common">Common wombat</name>
    <dbReference type="NCBI Taxonomy" id="29139"/>
    <lineage>
        <taxon>Eukaryota</taxon>
        <taxon>Metazoa</taxon>
        <taxon>Chordata</taxon>
        <taxon>Craniata</taxon>
        <taxon>Vertebrata</taxon>
        <taxon>Euteleostomi</taxon>
        <taxon>Mammalia</taxon>
        <taxon>Metatheria</taxon>
        <taxon>Diprotodontia</taxon>
        <taxon>Vombatidae</taxon>
        <taxon>Vombatus</taxon>
    </lineage>
</organism>
<reference evidence="2" key="2">
    <citation type="submission" date="2025-08" db="UniProtKB">
        <authorList>
            <consortium name="Ensembl"/>
        </authorList>
    </citation>
    <scope>IDENTIFICATION</scope>
</reference>
<feature type="domain" description="HAT C-terminal dimerisation" evidence="1">
    <location>
        <begin position="120"/>
        <end position="204"/>
    </location>
</feature>
<dbReference type="PANTHER" id="PTHR46289:SF16">
    <property type="entry name" value="52 KDA REPRESSOR OF THE INHIBITOR OF THE PROTEIN KINASE"/>
    <property type="match status" value="1"/>
</dbReference>
<name>A0A4X2L6E8_VOMUR</name>
<dbReference type="OMA" id="DSISEYW"/>
<dbReference type="PANTHER" id="PTHR46289">
    <property type="entry name" value="52 KDA REPRESSOR OF THE INHIBITOR OF THE PROTEIN KINASE-LIKE PROTEIN-RELATED"/>
    <property type="match status" value="1"/>
</dbReference>
<evidence type="ECO:0000259" key="1">
    <source>
        <dbReference type="Pfam" id="PF05699"/>
    </source>
</evidence>
<dbReference type="Proteomes" id="UP000314987">
    <property type="component" value="Unassembled WGS sequence"/>
</dbReference>
<dbReference type="AlphaFoldDB" id="A0A4X2L6E8"/>
<accession>A0A4X2L6E8</accession>
<dbReference type="GO" id="GO:0046983">
    <property type="term" value="F:protein dimerization activity"/>
    <property type="evidence" value="ECO:0007669"/>
    <property type="project" value="InterPro"/>
</dbReference>
<reference evidence="3" key="1">
    <citation type="submission" date="2018-12" db="EMBL/GenBank/DDBJ databases">
        <authorList>
            <person name="Yazar S."/>
        </authorList>
    </citation>
    <scope>NUCLEOTIDE SEQUENCE [LARGE SCALE GENOMIC DNA]</scope>
</reference>